<proteinExistence type="predicted"/>
<dbReference type="EnsemblPlants" id="AVESA.00010b.r2.6AG1073080.1">
    <property type="protein sequence ID" value="AVESA.00010b.r2.6AG1073080.1.CDS"/>
    <property type="gene ID" value="AVESA.00010b.r2.6AG1073080"/>
</dbReference>
<name>A0ACD5Z3K5_AVESA</name>
<dbReference type="Proteomes" id="UP001732700">
    <property type="component" value="Chromosome 6A"/>
</dbReference>
<organism evidence="1 2">
    <name type="scientific">Avena sativa</name>
    <name type="common">Oat</name>
    <dbReference type="NCBI Taxonomy" id="4498"/>
    <lineage>
        <taxon>Eukaryota</taxon>
        <taxon>Viridiplantae</taxon>
        <taxon>Streptophyta</taxon>
        <taxon>Embryophyta</taxon>
        <taxon>Tracheophyta</taxon>
        <taxon>Spermatophyta</taxon>
        <taxon>Magnoliopsida</taxon>
        <taxon>Liliopsida</taxon>
        <taxon>Poales</taxon>
        <taxon>Poaceae</taxon>
        <taxon>BOP clade</taxon>
        <taxon>Pooideae</taxon>
        <taxon>Poodae</taxon>
        <taxon>Poeae</taxon>
        <taxon>Poeae Chloroplast Group 1 (Aveneae type)</taxon>
        <taxon>Aveninae</taxon>
        <taxon>Avena</taxon>
    </lineage>
</organism>
<sequence>MMTARSGRPQANPTYFPGLVIATGASSFFRGARWLKSHDRWLKGRHRNEDELGTVAKVEMSGVLVQWIASAHLGTDQQLVQDSAPPAYHEDLANLTYLCSDSTCFWAVADRCFLREEHDEPSSSSSSSQNNVDPPTAQAIPIRKKKRSIHTKQLKNPVPMSTMTVSNTHTTVDVLWQDGTRQHGAPSTSLAPFNYMNAHEVFPGQYVVDADVTRDDDDDDDDVVGAATESARRIGVVKSVNSKDHTVDVSWFKAASLPDEANRWEAECDATVSAYDLDTDHDHSIFYGDIVVRLQPDGGQSTTQVQQPLAPCNNGERAPVDLSWVGWVVDLHGGHVKVKWGDGITSTVFPHEISVVNMEHYTDLGDEMGDWVKEDDDNEDDDDEDDDEEGDDDDDDGDPPQEIGAANTGNDLHDPRDNINVEGGTVEVGEGSVNEVDGLATTRTIRLCHFIRSMIRAAVQILAPSKWNLVNWSPPPASDLPETAQNVEVHEHVSTGTQQDPSDASVNKDDSAEDVEKIRVANRVDDPSNFQHFDVVQSPPDHHYLDSTDMPGSNGGKKWVKAVQKEWKILENSLPDTIYMRAFEDRMDLLRAAMVGASGTPYQNGLFFFDLQLPPSYPDEPPQVYYHSFGLRLNPNLDESGTVCLSLLDTFGGEGTELWSPGTSSLLQVVVSIQALVLNDQPFYNEDGYRALVDKPEGHRNALPYSENAFLLTLRTMLHLLRRPPQGFEGFIKDHFRRRGKHVLGTCEAYLRGCVPADEGAMELPCSAGFKITLANMVPRLVAAFTEIGAEGCNRCPSVGQTLI</sequence>
<keyword evidence="2" id="KW-1185">Reference proteome</keyword>
<accession>A0ACD5Z3K5</accession>
<protein>
    <submittedName>
        <fullName evidence="1">Uncharacterized protein</fullName>
    </submittedName>
</protein>
<evidence type="ECO:0000313" key="2">
    <source>
        <dbReference type="Proteomes" id="UP001732700"/>
    </source>
</evidence>
<reference evidence="1" key="1">
    <citation type="submission" date="2021-05" db="EMBL/GenBank/DDBJ databases">
        <authorList>
            <person name="Scholz U."/>
            <person name="Mascher M."/>
            <person name="Fiebig A."/>
        </authorList>
    </citation>
    <scope>NUCLEOTIDE SEQUENCE [LARGE SCALE GENOMIC DNA]</scope>
</reference>
<reference evidence="1" key="2">
    <citation type="submission" date="2025-09" db="UniProtKB">
        <authorList>
            <consortium name="EnsemblPlants"/>
        </authorList>
    </citation>
    <scope>IDENTIFICATION</scope>
</reference>
<evidence type="ECO:0000313" key="1">
    <source>
        <dbReference type="EnsemblPlants" id="AVESA.00010b.r2.6AG1073080.1.CDS"/>
    </source>
</evidence>